<accession>A0A941IUD3</accession>
<sequence length="546" mass="56586">MTQLTTARRAATTVAAALLGATCLGGIAHASIVASGYDTSNGTGTLGPAAPGDAITRAQIISRAQDWMNAQVPYSQTEGWEDSGTGGPYRMDCSGFVSMAWGLTTSMVTSTLPEVATVTDSNISGDENINPGDALDYTADHVVLFDHWTDNSGDFAYDAEHTTGQVTNQSTDNIDDSTLEGYAMSDFEALQYNDLAAGSPSPSSTAPDGSHQASPVVAQNDGTVDLLYQGTDGTADHDWYVAGSSWAGPSSVGGTLASEPSTVTTVAGTVDSFWKGTDGNLWHSYTTGGKWSTPVSLGYGTLGSAPYAVGQANGTIDVFWRGANDDHLWLAHYTAGVGWSSSAIDLGGDIAPGTVPAPVSSVAGTTDVFFKGTDGNLWHVFSSNYGTSWTAAASLGYGTLGSSPTATGHADGTIDVTWRGANDDHVWLGHYTAGVGWSSSARDLGGDVMAGTVPSPVTSHDYTTDIFFEGTDGNLWHVFSNDYGVEWAPAISLGMGTVTQPLAAGQTDGTIDVFWKGTADNHMWHAWYNAGGGWTTSPVSMGGSAE</sequence>
<evidence type="ECO:0000256" key="1">
    <source>
        <dbReference type="SAM" id="MobiDB-lite"/>
    </source>
</evidence>
<keyword evidence="2" id="KW-0732">Signal</keyword>
<feature type="chain" id="PRO_5037505972" description="PLL-like beta propeller domain-containing protein" evidence="2">
    <location>
        <begin position="31"/>
        <end position="546"/>
    </location>
</feature>
<feature type="region of interest" description="Disordered" evidence="1">
    <location>
        <begin position="195"/>
        <end position="215"/>
    </location>
</feature>
<dbReference type="AlphaFoldDB" id="A0A941IUD3"/>
<dbReference type="SUPFAM" id="SSF89372">
    <property type="entry name" value="Fucose-specific lectin"/>
    <property type="match status" value="1"/>
</dbReference>
<keyword evidence="5" id="KW-1185">Reference proteome</keyword>
<reference evidence="4" key="1">
    <citation type="submission" date="2021-04" db="EMBL/GenBank/DDBJ databases">
        <title>Genome based classification of Actinospica acidithermotolerans sp. nov., an actinobacterium isolated from an Indonesian hot spring.</title>
        <authorList>
            <person name="Kusuma A.B."/>
            <person name="Putra K.E."/>
            <person name="Nafisah S."/>
            <person name="Loh J."/>
            <person name="Nouioui I."/>
            <person name="Goodfellow M."/>
        </authorList>
    </citation>
    <scope>NUCLEOTIDE SEQUENCE</scope>
    <source>
        <strain evidence="4">CSCA 57</strain>
    </source>
</reference>
<gene>
    <name evidence="4" type="ORF">KDL01_37035</name>
</gene>
<organism evidence="4 5">
    <name type="scientific">Actinospica durhamensis</name>
    <dbReference type="NCBI Taxonomy" id="1508375"/>
    <lineage>
        <taxon>Bacteria</taxon>
        <taxon>Bacillati</taxon>
        <taxon>Actinomycetota</taxon>
        <taxon>Actinomycetes</taxon>
        <taxon>Catenulisporales</taxon>
        <taxon>Actinospicaceae</taxon>
        <taxon>Actinospica</taxon>
    </lineage>
</organism>
<dbReference type="RefSeq" id="WP_212533380.1">
    <property type="nucleotide sequence ID" value="NZ_JAGSOG010000350.1"/>
</dbReference>
<evidence type="ECO:0000313" key="5">
    <source>
        <dbReference type="Proteomes" id="UP000675781"/>
    </source>
</evidence>
<protein>
    <recommendedName>
        <fullName evidence="3">PLL-like beta propeller domain-containing protein</fullName>
    </recommendedName>
</protein>
<feature type="compositionally biased region" description="Low complexity" evidence="1">
    <location>
        <begin position="196"/>
        <end position="210"/>
    </location>
</feature>
<proteinExistence type="predicted"/>
<dbReference type="EMBL" id="JAGSOG010000350">
    <property type="protein sequence ID" value="MBR7838932.1"/>
    <property type="molecule type" value="Genomic_DNA"/>
</dbReference>
<name>A0A941IUD3_9ACTN</name>
<feature type="signal peptide" evidence="2">
    <location>
        <begin position="1"/>
        <end position="30"/>
    </location>
</feature>
<dbReference type="Gene3D" id="2.120.10.70">
    <property type="entry name" value="Fucose-specific lectin"/>
    <property type="match status" value="2"/>
</dbReference>
<evidence type="ECO:0000259" key="3">
    <source>
        <dbReference type="Pfam" id="PF26607"/>
    </source>
</evidence>
<evidence type="ECO:0000313" key="4">
    <source>
        <dbReference type="EMBL" id="MBR7838932.1"/>
    </source>
</evidence>
<comment type="caution">
    <text evidence="4">The sequence shown here is derived from an EMBL/GenBank/DDBJ whole genome shotgun (WGS) entry which is preliminary data.</text>
</comment>
<dbReference type="Proteomes" id="UP000675781">
    <property type="component" value="Unassembled WGS sequence"/>
</dbReference>
<dbReference type="InterPro" id="IPR058502">
    <property type="entry name" value="PLL-like_beta-prop"/>
</dbReference>
<feature type="domain" description="PLL-like beta propeller" evidence="3">
    <location>
        <begin position="436"/>
        <end position="531"/>
    </location>
</feature>
<dbReference type="Pfam" id="PF26607">
    <property type="entry name" value="DUF8189"/>
    <property type="match status" value="1"/>
</dbReference>
<evidence type="ECO:0000256" key="2">
    <source>
        <dbReference type="SAM" id="SignalP"/>
    </source>
</evidence>